<dbReference type="SMART" id="SM00119">
    <property type="entry name" value="HECTc"/>
    <property type="match status" value="1"/>
</dbReference>
<dbReference type="EC" id="2.3.2.26" evidence="3"/>
<feature type="active site" description="Glycyl thioester intermediate" evidence="7">
    <location>
        <position position="530"/>
    </location>
</feature>
<dbReference type="InterPro" id="IPR035983">
    <property type="entry name" value="Hect_E3_ubiquitin_ligase"/>
</dbReference>
<keyword evidence="11" id="KW-1185">Reference proteome</keyword>
<evidence type="ECO:0000256" key="1">
    <source>
        <dbReference type="ARBA" id="ARBA00000885"/>
    </source>
</evidence>
<dbReference type="PANTHER" id="PTHR11254:SF440">
    <property type="entry name" value="E3 UBIQUITIN-PROTEIN LIGASE NEDD-4"/>
    <property type="match status" value="1"/>
</dbReference>
<dbReference type="KEGG" id="vnx:VNE69_02233"/>
<feature type="domain" description="HECT" evidence="9">
    <location>
        <begin position="235"/>
        <end position="562"/>
    </location>
</feature>
<dbReference type="PANTHER" id="PTHR11254">
    <property type="entry name" value="HECT DOMAIN UBIQUITIN-PROTEIN LIGASE"/>
    <property type="match status" value="1"/>
</dbReference>
<comment type="catalytic activity">
    <reaction evidence="1">
        <text>S-ubiquitinyl-[E2 ubiquitin-conjugating enzyme]-L-cysteine + [acceptor protein]-L-lysine = [E2 ubiquitin-conjugating enzyme]-L-cysteine + N(6)-ubiquitinyl-[acceptor protein]-L-lysine.</text>
        <dbReference type="EC" id="2.3.2.26"/>
    </reaction>
</comment>
<dbReference type="RefSeq" id="XP_065328859.1">
    <property type="nucleotide sequence ID" value="XM_065472787.1"/>
</dbReference>
<dbReference type="GeneID" id="90540523"/>
<dbReference type="GO" id="GO:0006511">
    <property type="term" value="P:ubiquitin-dependent protein catabolic process"/>
    <property type="evidence" value="ECO:0007669"/>
    <property type="project" value="TreeGrafter"/>
</dbReference>
<evidence type="ECO:0000256" key="7">
    <source>
        <dbReference type="PROSITE-ProRule" id="PRU00104"/>
    </source>
</evidence>
<dbReference type="PROSITE" id="PS50020">
    <property type="entry name" value="WW_DOMAIN_2"/>
    <property type="match status" value="1"/>
</dbReference>
<dbReference type="InterPro" id="IPR000569">
    <property type="entry name" value="HECT_dom"/>
</dbReference>
<dbReference type="PROSITE" id="PS50237">
    <property type="entry name" value="HECT"/>
    <property type="match status" value="1"/>
</dbReference>
<evidence type="ECO:0000256" key="3">
    <source>
        <dbReference type="ARBA" id="ARBA00012485"/>
    </source>
</evidence>
<dbReference type="Gene3D" id="3.90.1750.10">
    <property type="entry name" value="Hect, E3 ligase catalytic domains"/>
    <property type="match status" value="1"/>
</dbReference>
<dbReference type="EMBL" id="CP142727">
    <property type="protein sequence ID" value="WUR02714.1"/>
    <property type="molecule type" value="Genomic_DNA"/>
</dbReference>
<evidence type="ECO:0000256" key="6">
    <source>
        <dbReference type="ARBA" id="ARBA00022786"/>
    </source>
</evidence>
<evidence type="ECO:0000256" key="4">
    <source>
        <dbReference type="ARBA" id="ARBA00022679"/>
    </source>
</evidence>
<dbReference type="GO" id="GO:0016567">
    <property type="term" value="P:protein ubiquitination"/>
    <property type="evidence" value="ECO:0007669"/>
    <property type="project" value="TreeGrafter"/>
</dbReference>
<evidence type="ECO:0000256" key="5">
    <source>
        <dbReference type="ARBA" id="ARBA00022737"/>
    </source>
</evidence>
<sequence length="562" mass="66935">MKLIFSRIQLKQKGWFSWLFNKHFKLKINNKSFKLKTGNMFLFYIIDIPSFDVNIKIDLDNILYDYSKTVHLGHSFIEVDNSCFKGFLYFNIVHGNLMTHLENEFSKLNVKALSRNLHNCTDIYTVRESYEDFKYYVNKENYTTSLSKSLSNAVLPTGWDTTVFKNKILYINNNLRLCYWKSPGFFYNALRDKIDHFENILLNLNYISFRNLIPLKLDVKRDHILDSTAFYILQNQDKLRTKKIYVSFVDEMGQDYGALLREFIYETSLEILNDRRLKFTEDFLDVNPENDCKEDLIKFTVKEIGLRQVFFEDFPEDLKGKNRLNDECFFTYLGVFLAFLIISNENIEYSFSLSFYENLLKRNFNLRLIQEVQYQKSLSWMLKNEVTGDLLPGVTDTNKAELIYSIYYDKLFLQKKIPYEYIYKGFYSVIPEEFRDMFENDEFSVLVSNERTLDINNLKEFVLYNMCAEDTDEVQWLWEILKTRDQVFIRKFLKFITGSGSIPMLLNHSSFRIVIEMTNSNDILFRASACLNKLFIGRYKDKKSMEDILDFSILNTEGFHKI</sequence>
<evidence type="ECO:0000313" key="10">
    <source>
        <dbReference type="EMBL" id="WUR02714.1"/>
    </source>
</evidence>
<reference evidence="10" key="1">
    <citation type="journal article" date="2024" name="BMC Genomics">
        <title>Functional annotation of a divergent genome using sequence and structure-based similarity.</title>
        <authorList>
            <person name="Svedberg D."/>
            <person name="Winiger R.R."/>
            <person name="Berg A."/>
            <person name="Sharma H."/>
            <person name="Tellgren-Roth C."/>
            <person name="Debrunner-Vossbrinck B.A."/>
            <person name="Vossbrinck C.R."/>
            <person name="Barandun J."/>
        </authorList>
    </citation>
    <scope>NUCLEOTIDE SEQUENCE</scope>
    <source>
        <strain evidence="10">Illinois isolate</strain>
    </source>
</reference>
<keyword evidence="4" id="KW-0808">Transferase</keyword>
<evidence type="ECO:0000256" key="2">
    <source>
        <dbReference type="ARBA" id="ARBA00004906"/>
    </source>
</evidence>
<dbReference type="AlphaFoldDB" id="A0AAX4J9N4"/>
<dbReference type="GO" id="GO:0061630">
    <property type="term" value="F:ubiquitin protein ligase activity"/>
    <property type="evidence" value="ECO:0007669"/>
    <property type="project" value="UniProtKB-EC"/>
</dbReference>
<name>A0AAX4J9N4_9MICR</name>
<dbReference type="Proteomes" id="UP001334084">
    <property type="component" value="Chromosome 2"/>
</dbReference>
<accession>A0AAX4J9N4</accession>
<dbReference type="Pfam" id="PF00632">
    <property type="entry name" value="HECT"/>
    <property type="match status" value="1"/>
</dbReference>
<dbReference type="InterPro" id="IPR001202">
    <property type="entry name" value="WW_dom"/>
</dbReference>
<evidence type="ECO:0000313" key="11">
    <source>
        <dbReference type="Proteomes" id="UP001334084"/>
    </source>
</evidence>
<proteinExistence type="predicted"/>
<dbReference type="SUPFAM" id="SSF56204">
    <property type="entry name" value="Hect, E3 ligase catalytic domain"/>
    <property type="match status" value="1"/>
</dbReference>
<keyword evidence="6 7" id="KW-0833">Ubl conjugation pathway</keyword>
<dbReference type="Gene3D" id="3.30.2410.10">
    <property type="entry name" value="Hect, E3 ligase catalytic domain"/>
    <property type="match status" value="1"/>
</dbReference>
<comment type="pathway">
    <text evidence="2">Protein modification; protein ubiquitination.</text>
</comment>
<feature type="domain" description="WW" evidence="8">
    <location>
        <begin position="153"/>
        <end position="185"/>
    </location>
</feature>
<dbReference type="InterPro" id="IPR050409">
    <property type="entry name" value="E3_ubiq-protein_ligase"/>
</dbReference>
<dbReference type="GO" id="GO:0005737">
    <property type="term" value="C:cytoplasm"/>
    <property type="evidence" value="ECO:0007669"/>
    <property type="project" value="TreeGrafter"/>
</dbReference>
<protein>
    <recommendedName>
        <fullName evidence="3">HECT-type E3 ubiquitin transferase</fullName>
        <ecNumber evidence="3">2.3.2.26</ecNumber>
    </recommendedName>
</protein>
<organism evidence="10 11">
    <name type="scientific">Vairimorpha necatrix</name>
    <dbReference type="NCBI Taxonomy" id="6039"/>
    <lineage>
        <taxon>Eukaryota</taxon>
        <taxon>Fungi</taxon>
        <taxon>Fungi incertae sedis</taxon>
        <taxon>Microsporidia</taxon>
        <taxon>Nosematidae</taxon>
        <taxon>Vairimorpha</taxon>
    </lineage>
</organism>
<gene>
    <name evidence="10" type="ORF">VNE69_02233</name>
</gene>
<keyword evidence="5" id="KW-0677">Repeat</keyword>
<evidence type="ECO:0000259" key="9">
    <source>
        <dbReference type="PROSITE" id="PS50237"/>
    </source>
</evidence>
<evidence type="ECO:0000259" key="8">
    <source>
        <dbReference type="PROSITE" id="PS50020"/>
    </source>
</evidence>